<evidence type="ECO:0000313" key="1">
    <source>
        <dbReference type="EnsemblProtists" id="HpaP810042"/>
    </source>
</evidence>
<organism evidence="1 2">
    <name type="scientific">Hyaloperonospora arabidopsidis (strain Emoy2)</name>
    <name type="common">Downy mildew agent</name>
    <name type="synonym">Peronospora arabidopsidis</name>
    <dbReference type="NCBI Taxonomy" id="559515"/>
    <lineage>
        <taxon>Eukaryota</taxon>
        <taxon>Sar</taxon>
        <taxon>Stramenopiles</taxon>
        <taxon>Oomycota</taxon>
        <taxon>Peronosporomycetes</taxon>
        <taxon>Peronosporales</taxon>
        <taxon>Peronosporaceae</taxon>
        <taxon>Hyaloperonospora</taxon>
    </lineage>
</organism>
<dbReference type="VEuPathDB" id="FungiDB:HpaG810042"/>
<keyword evidence="2" id="KW-1185">Reference proteome</keyword>
<sequence>MNSLRASASKAHVRLECKLRYEFAKLKAKGQLRSLYRNRALGCKLTRSATLKTRQWRTDNLAEEAPQTHMSSQNQGVSVQAHEDLVSVVTLLRESLARMKSALDQFETGRKQLREILDQVQRSHEQSSTVLTQVREHKPLWLDRLGRQTTSEGGVQPVSFGWPG</sequence>
<reference evidence="2" key="1">
    <citation type="journal article" date="2010" name="Science">
        <title>Signatures of adaptation to obligate biotrophy in the Hyaloperonospora arabidopsidis genome.</title>
        <authorList>
            <person name="Baxter L."/>
            <person name="Tripathy S."/>
            <person name="Ishaque N."/>
            <person name="Boot N."/>
            <person name="Cabral A."/>
            <person name="Kemen E."/>
            <person name="Thines M."/>
            <person name="Ah-Fong A."/>
            <person name="Anderson R."/>
            <person name="Badejoko W."/>
            <person name="Bittner-Eddy P."/>
            <person name="Boore J.L."/>
            <person name="Chibucos M.C."/>
            <person name="Coates M."/>
            <person name="Dehal P."/>
            <person name="Delehaunty K."/>
            <person name="Dong S."/>
            <person name="Downton P."/>
            <person name="Dumas B."/>
            <person name="Fabro G."/>
            <person name="Fronick C."/>
            <person name="Fuerstenberg S.I."/>
            <person name="Fulton L."/>
            <person name="Gaulin E."/>
            <person name="Govers F."/>
            <person name="Hughes L."/>
            <person name="Humphray S."/>
            <person name="Jiang R.H."/>
            <person name="Judelson H."/>
            <person name="Kamoun S."/>
            <person name="Kyung K."/>
            <person name="Meijer H."/>
            <person name="Minx P."/>
            <person name="Morris P."/>
            <person name="Nelson J."/>
            <person name="Phuntumart V."/>
            <person name="Qutob D."/>
            <person name="Rehmany A."/>
            <person name="Rougon-Cardoso A."/>
            <person name="Ryden P."/>
            <person name="Torto-Alalibo T."/>
            <person name="Studholme D."/>
            <person name="Wang Y."/>
            <person name="Win J."/>
            <person name="Wood J."/>
            <person name="Clifton S.W."/>
            <person name="Rogers J."/>
            <person name="Van den Ackerveken G."/>
            <person name="Jones J.D."/>
            <person name="McDowell J.M."/>
            <person name="Beynon J."/>
            <person name="Tyler B.M."/>
        </authorList>
    </citation>
    <scope>NUCLEOTIDE SEQUENCE [LARGE SCALE GENOMIC DNA]</scope>
    <source>
        <strain evidence="2">Emoy2</strain>
    </source>
</reference>
<dbReference type="Proteomes" id="UP000011713">
    <property type="component" value="Unassembled WGS sequence"/>
</dbReference>
<name>M4BU55_HYAAE</name>
<dbReference type="HOGENOM" id="CLU_051764_1_0_1"/>
<reference evidence="1" key="2">
    <citation type="submission" date="2015-06" db="UniProtKB">
        <authorList>
            <consortium name="EnsemblProtists"/>
        </authorList>
    </citation>
    <scope>IDENTIFICATION</scope>
    <source>
        <strain evidence="1">Emoy2</strain>
    </source>
</reference>
<dbReference type="AlphaFoldDB" id="M4BU55"/>
<protein>
    <submittedName>
        <fullName evidence="1">Uncharacterized protein</fullName>
    </submittedName>
</protein>
<dbReference type="InParanoid" id="M4BU55"/>
<evidence type="ECO:0000313" key="2">
    <source>
        <dbReference type="Proteomes" id="UP000011713"/>
    </source>
</evidence>
<proteinExistence type="predicted"/>
<dbReference type="EMBL" id="JH597910">
    <property type="status" value="NOT_ANNOTATED_CDS"/>
    <property type="molecule type" value="Genomic_DNA"/>
</dbReference>
<accession>M4BU55</accession>
<dbReference type="EnsemblProtists" id="HpaT810042">
    <property type="protein sequence ID" value="HpaP810042"/>
    <property type="gene ID" value="HpaG810042"/>
</dbReference>